<proteinExistence type="inferred from homology"/>
<dbReference type="Gene3D" id="3.90.25.10">
    <property type="entry name" value="UDP-galactose 4-epimerase, domain 1"/>
    <property type="match status" value="1"/>
</dbReference>
<dbReference type="Pfam" id="PF01370">
    <property type="entry name" value="Epimerase"/>
    <property type="match status" value="1"/>
</dbReference>
<feature type="domain" description="NAD-dependent epimerase/dehydratase" evidence="2">
    <location>
        <begin position="4"/>
        <end position="244"/>
    </location>
</feature>
<sequence length="310" mass="34792">MSTVLITGGLGFIGSHLAHRIAAESKVVIVDNLSTGRRENVQPHSDITVYEGDITDNEMLTYLFTTYEFDYIYHLAAIASVAASVERPHETLETNFKATVSLLEHARNQKHPVKRFVFASSAAVFGDEKTLPKTEFSPVKPLTPYAIDKLASEQYVLAYNALYGLNTSAVRFFNVYGMRQNPESPYSGVISILTKAFSTEEQGRFTVYGNGNQTRDFVFIKDVIDALVLIAHHEKSKGEVYNIGTGQETSLNELIDQYQDITGNTIETMYEEPRQGDIHASVAGIEKLRQLGFEPRYNVYEGLTAYWKNY</sequence>
<comment type="caution">
    <text evidence="3">The sequence shown here is derived from an EMBL/GenBank/DDBJ whole genome shotgun (WGS) entry which is preliminary data.</text>
</comment>
<dbReference type="EMBL" id="JAARWN010000007">
    <property type="protein sequence ID" value="MBC1936522.1"/>
    <property type="molecule type" value="Genomic_DNA"/>
</dbReference>
<dbReference type="Gene3D" id="3.40.50.720">
    <property type="entry name" value="NAD(P)-binding Rossmann-like Domain"/>
    <property type="match status" value="1"/>
</dbReference>
<dbReference type="Proteomes" id="UP000535908">
    <property type="component" value="Unassembled WGS sequence"/>
</dbReference>
<reference evidence="3 4" key="1">
    <citation type="submission" date="2020-03" db="EMBL/GenBank/DDBJ databases">
        <title>Soil Listeria distribution.</title>
        <authorList>
            <person name="Liao J."/>
            <person name="Wiedmann M."/>
        </authorList>
    </citation>
    <scope>NUCLEOTIDE SEQUENCE [LARGE SCALE GENOMIC DNA]</scope>
    <source>
        <strain evidence="3 4">FSL L7-0741</strain>
    </source>
</reference>
<dbReference type="InterPro" id="IPR036291">
    <property type="entry name" value="NAD(P)-bd_dom_sf"/>
</dbReference>
<name>A0A7X0Y3W9_9LIST</name>
<dbReference type="SUPFAM" id="SSF51735">
    <property type="entry name" value="NAD(P)-binding Rossmann-fold domains"/>
    <property type="match status" value="1"/>
</dbReference>
<evidence type="ECO:0000313" key="3">
    <source>
        <dbReference type="EMBL" id="MBC1936522.1"/>
    </source>
</evidence>
<dbReference type="AlphaFoldDB" id="A0A7X0Y3W9"/>
<accession>A0A7X0Y3W9</accession>
<gene>
    <name evidence="3" type="ORF">HCA69_09110</name>
</gene>
<comment type="similarity">
    <text evidence="1">Belongs to the NAD(P)-dependent epimerase/dehydratase family.</text>
</comment>
<evidence type="ECO:0000313" key="4">
    <source>
        <dbReference type="Proteomes" id="UP000535908"/>
    </source>
</evidence>
<evidence type="ECO:0000259" key="2">
    <source>
        <dbReference type="Pfam" id="PF01370"/>
    </source>
</evidence>
<protein>
    <submittedName>
        <fullName evidence="3">NAD-dependent epimerase/dehydratase family protein</fullName>
    </submittedName>
</protein>
<organism evidence="3 4">
    <name type="scientific">Listeria grandensis</name>
    <dbReference type="NCBI Taxonomy" id="1494963"/>
    <lineage>
        <taxon>Bacteria</taxon>
        <taxon>Bacillati</taxon>
        <taxon>Bacillota</taxon>
        <taxon>Bacilli</taxon>
        <taxon>Bacillales</taxon>
        <taxon>Listeriaceae</taxon>
        <taxon>Listeria</taxon>
    </lineage>
</organism>
<dbReference type="InterPro" id="IPR001509">
    <property type="entry name" value="Epimerase_deHydtase"/>
</dbReference>
<evidence type="ECO:0000256" key="1">
    <source>
        <dbReference type="ARBA" id="ARBA00007637"/>
    </source>
</evidence>
<dbReference type="RefSeq" id="WP_185411048.1">
    <property type="nucleotide sequence ID" value="NZ_JAARRE010000011.1"/>
</dbReference>
<dbReference type="PANTHER" id="PTHR43000">
    <property type="entry name" value="DTDP-D-GLUCOSE 4,6-DEHYDRATASE-RELATED"/>
    <property type="match status" value="1"/>
</dbReference>